<evidence type="ECO:0000259" key="1">
    <source>
        <dbReference type="Pfam" id="PF01261"/>
    </source>
</evidence>
<dbReference type="AlphaFoldDB" id="A0A1W1XBG7"/>
<dbReference type="GO" id="GO:0016853">
    <property type="term" value="F:isomerase activity"/>
    <property type="evidence" value="ECO:0007669"/>
    <property type="project" value="UniProtKB-KW"/>
</dbReference>
<dbReference type="Gene3D" id="3.20.20.150">
    <property type="entry name" value="Divalent-metal-dependent TIM barrel enzymes"/>
    <property type="match status" value="1"/>
</dbReference>
<organism evidence="2 3">
    <name type="scientific">Desulfacinum hydrothermale DSM 13146</name>
    <dbReference type="NCBI Taxonomy" id="1121390"/>
    <lineage>
        <taxon>Bacteria</taxon>
        <taxon>Pseudomonadati</taxon>
        <taxon>Thermodesulfobacteriota</taxon>
        <taxon>Syntrophobacteria</taxon>
        <taxon>Syntrophobacterales</taxon>
        <taxon>Syntrophobacteraceae</taxon>
        <taxon>Desulfacinum</taxon>
    </lineage>
</organism>
<dbReference type="EMBL" id="FWXF01000004">
    <property type="protein sequence ID" value="SMC21018.1"/>
    <property type="molecule type" value="Genomic_DNA"/>
</dbReference>
<dbReference type="InterPro" id="IPR036237">
    <property type="entry name" value="Xyl_isomerase-like_sf"/>
</dbReference>
<dbReference type="Pfam" id="PF01261">
    <property type="entry name" value="AP_endonuc_2"/>
    <property type="match status" value="1"/>
</dbReference>
<reference evidence="2 3" key="1">
    <citation type="submission" date="2017-04" db="EMBL/GenBank/DDBJ databases">
        <authorList>
            <person name="Afonso C.L."/>
            <person name="Miller P.J."/>
            <person name="Scott M.A."/>
            <person name="Spackman E."/>
            <person name="Goraichik I."/>
            <person name="Dimitrov K.M."/>
            <person name="Suarez D.L."/>
            <person name="Swayne D.E."/>
        </authorList>
    </citation>
    <scope>NUCLEOTIDE SEQUENCE [LARGE SCALE GENOMIC DNA]</scope>
    <source>
        <strain evidence="2 3">DSM 13146</strain>
    </source>
</reference>
<dbReference type="SUPFAM" id="SSF51658">
    <property type="entry name" value="Xylose isomerase-like"/>
    <property type="match status" value="1"/>
</dbReference>
<protein>
    <submittedName>
        <fullName evidence="2">Sugar phosphate isomerase/epimerase</fullName>
    </submittedName>
</protein>
<dbReference type="OrthoDB" id="270844at2"/>
<proteinExistence type="predicted"/>
<evidence type="ECO:0000313" key="2">
    <source>
        <dbReference type="EMBL" id="SMC21018.1"/>
    </source>
</evidence>
<accession>A0A1W1XBG7</accession>
<dbReference type="PANTHER" id="PTHR12110">
    <property type="entry name" value="HYDROXYPYRUVATE ISOMERASE"/>
    <property type="match status" value="1"/>
</dbReference>
<name>A0A1W1XBG7_9BACT</name>
<evidence type="ECO:0000313" key="3">
    <source>
        <dbReference type="Proteomes" id="UP000192783"/>
    </source>
</evidence>
<dbReference type="RefSeq" id="WP_084056861.1">
    <property type="nucleotide sequence ID" value="NZ_FWXF01000004.1"/>
</dbReference>
<keyword evidence="3" id="KW-1185">Reference proteome</keyword>
<sequence>MKVFLSTSFASRDARRGSDLWERLERFPVHGVELDYRLVEPVFRELVGWLKRSRLQVVSLHNFCPIPPPVPPGKTGHDLLDFSAPDREDRIQAVRWAVKTLEHANDLEAPVVIVHGGRVDMDPELGRLYDLLDRTDGPEDPRFRQVLEEKLDERKRKRQPHWDALLWSLDRLAREAERLDVVLGLENRAHYHELPGPDEFPEIFRELDGAPLAYWHDVGHAHLNRLLGLWEGLGPPDALKDQLAGVHVHDARGRDDHLPPGTGELDLQGVVQAVDREVPWVVEVRPKTPDDHVQRGLEYLHGLLATRAR</sequence>
<dbReference type="InterPro" id="IPR013022">
    <property type="entry name" value="Xyl_isomerase-like_TIM-brl"/>
</dbReference>
<gene>
    <name evidence="2" type="ORF">SAMN02746041_01094</name>
</gene>
<dbReference type="Proteomes" id="UP000192783">
    <property type="component" value="Unassembled WGS sequence"/>
</dbReference>
<dbReference type="STRING" id="1121390.SAMN02746041_01094"/>
<keyword evidence="2" id="KW-0413">Isomerase</keyword>
<feature type="domain" description="Xylose isomerase-like TIM barrel" evidence="1">
    <location>
        <begin position="30"/>
        <end position="300"/>
    </location>
</feature>
<dbReference type="InterPro" id="IPR050312">
    <property type="entry name" value="IolE/XylAMocC-like"/>
</dbReference>
<dbReference type="PANTHER" id="PTHR12110:SF21">
    <property type="entry name" value="XYLOSE ISOMERASE-LIKE TIM BARREL DOMAIN-CONTAINING PROTEIN"/>
    <property type="match status" value="1"/>
</dbReference>